<dbReference type="RefSeq" id="WP_381209852.1">
    <property type="nucleotide sequence ID" value="NZ_JBHSPC010000032.1"/>
</dbReference>
<evidence type="ECO:0000313" key="2">
    <source>
        <dbReference type="Proteomes" id="UP001596183"/>
    </source>
</evidence>
<keyword evidence="2" id="KW-1185">Reference proteome</keyword>
<organism evidence="1 2">
    <name type="scientific">Streptomyces incanus</name>
    <dbReference type="NCBI Taxonomy" id="887453"/>
    <lineage>
        <taxon>Bacteria</taxon>
        <taxon>Bacillati</taxon>
        <taxon>Actinomycetota</taxon>
        <taxon>Actinomycetes</taxon>
        <taxon>Kitasatosporales</taxon>
        <taxon>Streptomycetaceae</taxon>
        <taxon>Streptomyces</taxon>
    </lineage>
</organism>
<dbReference type="EMBL" id="JBHSPC010000032">
    <property type="protein sequence ID" value="MFC5670847.1"/>
    <property type="molecule type" value="Genomic_DNA"/>
</dbReference>
<protein>
    <submittedName>
        <fullName evidence="1">Uncharacterized protein</fullName>
    </submittedName>
</protein>
<accession>A0ABW0XMA4</accession>
<comment type="caution">
    <text evidence="1">The sequence shown here is derived from an EMBL/GenBank/DDBJ whole genome shotgun (WGS) entry which is preliminary data.</text>
</comment>
<dbReference type="Proteomes" id="UP001596183">
    <property type="component" value="Unassembled WGS sequence"/>
</dbReference>
<proteinExistence type="predicted"/>
<gene>
    <name evidence="1" type="ORF">ACFP2V_12200</name>
</gene>
<name>A0ABW0XMA4_9ACTN</name>
<evidence type="ECO:0000313" key="1">
    <source>
        <dbReference type="EMBL" id="MFC5670847.1"/>
    </source>
</evidence>
<sequence>MSTSYNPLHDPDDTEVFPAPLDRELRAVREYLDRVATANIHDHQAMVKAAVGLHYRMRSLIAAVDAERGEGQ</sequence>
<reference evidence="2" key="1">
    <citation type="journal article" date="2019" name="Int. J. Syst. Evol. Microbiol.">
        <title>The Global Catalogue of Microorganisms (GCM) 10K type strain sequencing project: providing services to taxonomists for standard genome sequencing and annotation.</title>
        <authorList>
            <consortium name="The Broad Institute Genomics Platform"/>
            <consortium name="The Broad Institute Genome Sequencing Center for Infectious Disease"/>
            <person name="Wu L."/>
            <person name="Ma J."/>
        </authorList>
    </citation>
    <scope>NUCLEOTIDE SEQUENCE [LARGE SCALE GENOMIC DNA]</scope>
    <source>
        <strain evidence="2">JCM 13852</strain>
    </source>
</reference>